<accession>A0ABY5NMC9</accession>
<dbReference type="Pfam" id="PF01402">
    <property type="entry name" value="RHH_1"/>
    <property type="match status" value="1"/>
</dbReference>
<reference evidence="2" key="1">
    <citation type="submission" date="2022-01" db="EMBL/GenBank/DDBJ databases">
        <title>Microbacterium eymi and Microbacterium rhizovicinus sp. nov., isolated from the rhizospheric soil of Elymus tsukushiensis, a plant native to the Dokdo Islands, Republic of Korea.</title>
        <authorList>
            <person name="Hwang Y.J."/>
        </authorList>
    </citation>
    <scope>NUCLEOTIDE SEQUENCE</scope>
    <source>
        <strain evidence="2">KUDC0405</strain>
    </source>
</reference>
<keyword evidence="3" id="KW-1185">Reference proteome</keyword>
<evidence type="ECO:0000313" key="3">
    <source>
        <dbReference type="Proteomes" id="UP001054811"/>
    </source>
</evidence>
<proteinExistence type="predicted"/>
<sequence>MGAKVSISLGEDDIAALDADVLAGRFASRSAAVQRALQLLRESELADAYAEAFGSWVDDGEAAAWDAAPDDGVA</sequence>
<gene>
    <name evidence="2" type="ORF">L2X98_25420</name>
</gene>
<dbReference type="RefSeq" id="WP_259612953.1">
    <property type="nucleotide sequence ID" value="NZ_CP091139.2"/>
</dbReference>
<evidence type="ECO:0000313" key="2">
    <source>
        <dbReference type="EMBL" id="UUT36302.1"/>
    </source>
</evidence>
<dbReference type="CDD" id="cd22231">
    <property type="entry name" value="RHH_NikR_HicB-like"/>
    <property type="match status" value="1"/>
</dbReference>
<protein>
    <submittedName>
        <fullName evidence="2">Ribbon-helix-helix domain-containing protein</fullName>
    </submittedName>
</protein>
<dbReference type="InterPro" id="IPR002145">
    <property type="entry name" value="CopG"/>
</dbReference>
<feature type="domain" description="Ribbon-helix-helix protein CopG" evidence="1">
    <location>
        <begin position="4"/>
        <end position="42"/>
    </location>
</feature>
<dbReference type="EMBL" id="CP091139">
    <property type="protein sequence ID" value="UUT36302.1"/>
    <property type="molecule type" value="Genomic_DNA"/>
</dbReference>
<dbReference type="Proteomes" id="UP001054811">
    <property type="component" value="Chromosome"/>
</dbReference>
<evidence type="ECO:0000259" key="1">
    <source>
        <dbReference type="Pfam" id="PF01402"/>
    </source>
</evidence>
<dbReference type="InterPro" id="IPR010985">
    <property type="entry name" value="Ribbon_hlx_hlx"/>
</dbReference>
<organism evidence="2 3">
    <name type="scientific">Microbacterium elymi</name>
    <dbReference type="NCBI Taxonomy" id="2909587"/>
    <lineage>
        <taxon>Bacteria</taxon>
        <taxon>Bacillati</taxon>
        <taxon>Actinomycetota</taxon>
        <taxon>Actinomycetes</taxon>
        <taxon>Micrococcales</taxon>
        <taxon>Microbacteriaceae</taxon>
        <taxon>Microbacterium</taxon>
    </lineage>
</organism>
<name>A0ABY5NMC9_9MICO</name>
<dbReference type="SUPFAM" id="SSF47598">
    <property type="entry name" value="Ribbon-helix-helix"/>
    <property type="match status" value="1"/>
</dbReference>